<gene>
    <name evidence="2" type="ORF">GCM10023208_16070</name>
</gene>
<protein>
    <submittedName>
        <fullName evidence="2">Uncharacterized protein</fullName>
    </submittedName>
</protein>
<dbReference type="Proteomes" id="UP001500518">
    <property type="component" value="Unassembled WGS sequence"/>
</dbReference>
<keyword evidence="1" id="KW-0472">Membrane</keyword>
<accession>A0ABP9KB77</accession>
<name>A0ABP9KB77_9SPHN</name>
<proteinExistence type="predicted"/>
<feature type="transmembrane region" description="Helical" evidence="1">
    <location>
        <begin position="144"/>
        <end position="164"/>
    </location>
</feature>
<keyword evidence="3" id="KW-1185">Reference proteome</keyword>
<feature type="transmembrane region" description="Helical" evidence="1">
    <location>
        <begin position="110"/>
        <end position="132"/>
    </location>
</feature>
<evidence type="ECO:0000313" key="3">
    <source>
        <dbReference type="Proteomes" id="UP001500518"/>
    </source>
</evidence>
<keyword evidence="1" id="KW-0812">Transmembrane</keyword>
<feature type="transmembrane region" description="Helical" evidence="1">
    <location>
        <begin position="6"/>
        <end position="23"/>
    </location>
</feature>
<reference evidence="3" key="1">
    <citation type="journal article" date="2019" name="Int. J. Syst. Evol. Microbiol.">
        <title>The Global Catalogue of Microorganisms (GCM) 10K type strain sequencing project: providing services to taxonomists for standard genome sequencing and annotation.</title>
        <authorList>
            <consortium name="The Broad Institute Genomics Platform"/>
            <consortium name="The Broad Institute Genome Sequencing Center for Infectious Disease"/>
            <person name="Wu L."/>
            <person name="Ma J."/>
        </authorList>
    </citation>
    <scope>NUCLEOTIDE SEQUENCE [LARGE SCALE GENOMIC DNA]</scope>
    <source>
        <strain evidence="3">JCM 18014</strain>
    </source>
</reference>
<keyword evidence="1" id="KW-1133">Transmembrane helix</keyword>
<dbReference type="RefSeq" id="WP_346032596.1">
    <property type="nucleotide sequence ID" value="NZ_BAABHV010000010.1"/>
</dbReference>
<evidence type="ECO:0000313" key="2">
    <source>
        <dbReference type="EMBL" id="GAA5053823.1"/>
    </source>
</evidence>
<feature type="transmembrane region" description="Helical" evidence="1">
    <location>
        <begin position="35"/>
        <end position="52"/>
    </location>
</feature>
<feature type="transmembrane region" description="Helical" evidence="1">
    <location>
        <begin position="171"/>
        <end position="188"/>
    </location>
</feature>
<organism evidence="2 3">
    <name type="scientific">Erythrobacter westpacificensis</name>
    <dbReference type="NCBI Taxonomy" id="1055231"/>
    <lineage>
        <taxon>Bacteria</taxon>
        <taxon>Pseudomonadati</taxon>
        <taxon>Pseudomonadota</taxon>
        <taxon>Alphaproteobacteria</taxon>
        <taxon>Sphingomonadales</taxon>
        <taxon>Erythrobacteraceae</taxon>
        <taxon>Erythrobacter/Porphyrobacter group</taxon>
        <taxon>Erythrobacter</taxon>
    </lineage>
</organism>
<feature type="transmembrane region" description="Helical" evidence="1">
    <location>
        <begin position="58"/>
        <end position="77"/>
    </location>
</feature>
<sequence length="189" mass="18871">MADLLLWAGMAAAALGIGVLRWSWSLKGRSHSANLAGWALLVAGCVCGGIAAGAWGAAIVSLVAMGIALAVLSWAAATSPSRPGRSPGRRVRLLPDGDGPLRMGGRLATFALVVVAGFAASVALAIALRAGAIGLGWSEADANAAALFVVPIAWGALATLVLMLETRRAQFVALLAVSLPLAPALMAGG</sequence>
<evidence type="ECO:0000256" key="1">
    <source>
        <dbReference type="SAM" id="Phobius"/>
    </source>
</evidence>
<dbReference type="EMBL" id="BAABHV010000010">
    <property type="protein sequence ID" value="GAA5053823.1"/>
    <property type="molecule type" value="Genomic_DNA"/>
</dbReference>
<comment type="caution">
    <text evidence="2">The sequence shown here is derived from an EMBL/GenBank/DDBJ whole genome shotgun (WGS) entry which is preliminary data.</text>
</comment>